<reference evidence="1 2" key="1">
    <citation type="submission" date="2020-04" db="EMBL/GenBank/DDBJ databases">
        <title>MicrobeNet Type strains.</title>
        <authorList>
            <person name="Nicholson A.C."/>
        </authorList>
    </citation>
    <scope>NUCLEOTIDE SEQUENCE [LARGE SCALE GENOMIC DNA]</scope>
    <source>
        <strain evidence="1 2">DSM 44956</strain>
    </source>
</reference>
<name>A0A7X6L2E2_9NOCA</name>
<accession>A0A7X6L2E2</accession>
<keyword evidence="2" id="KW-1185">Reference proteome</keyword>
<comment type="caution">
    <text evidence="1">The sequence shown here is derived from an EMBL/GenBank/DDBJ whole genome shotgun (WGS) entry which is preliminary data.</text>
</comment>
<proteinExistence type="predicted"/>
<organism evidence="1 2">
    <name type="scientific">Nocardia gamkensis</name>
    <dbReference type="NCBI Taxonomy" id="352869"/>
    <lineage>
        <taxon>Bacteria</taxon>
        <taxon>Bacillati</taxon>
        <taxon>Actinomycetota</taxon>
        <taxon>Actinomycetes</taxon>
        <taxon>Mycobacteriales</taxon>
        <taxon>Nocardiaceae</taxon>
        <taxon>Nocardia</taxon>
    </lineage>
</organism>
<dbReference type="EMBL" id="JAAXOS010000004">
    <property type="protein sequence ID" value="NKY26462.1"/>
    <property type="molecule type" value="Genomic_DNA"/>
</dbReference>
<gene>
    <name evidence="1" type="ORF">HGB38_09550</name>
</gene>
<evidence type="ECO:0000313" key="1">
    <source>
        <dbReference type="EMBL" id="NKY26462.1"/>
    </source>
</evidence>
<protein>
    <submittedName>
        <fullName evidence="1">Uncharacterized protein</fullName>
    </submittedName>
</protein>
<evidence type="ECO:0000313" key="2">
    <source>
        <dbReference type="Proteomes" id="UP000540698"/>
    </source>
</evidence>
<dbReference type="AlphaFoldDB" id="A0A7X6L2E2"/>
<sequence length="373" mass="41547">MRLGRRRAFAGGPVSLRLSQYTESPSPSTEAAGVRGFPLATVLKMLLAERHLKSHPDFLVAYDRCAAQLDPPIPPGHGPAKAQYYQWLSGRMIGLPRDYHCRVLERMFPGWTVEGLFQMANSTPDGMGSLGPGYSGTDVRLEAFLGMETSTRGTTLVYPSFELTRSSVDALRAAGISRRRVFGKQEGGFPDRPVDIPSVVAENDFRGLMYMFSLLARHTSIRAEVRSDRYMVTHYDRPYISFGLSGNNCTRLYPHLVDNPLFTIHDSGTEDGSAAVRLELTDGSRYDSNDDRNIGIVARVRPSADQHPDRYWIYCGGLRPRGTAAAGWYLANSWLSLQHRVGDREFVAVIGVDEYSDRTTSLEHLLIAAPERK</sequence>
<dbReference type="Proteomes" id="UP000540698">
    <property type="component" value="Unassembled WGS sequence"/>
</dbReference>